<dbReference type="EMBL" id="DSUJ01000008">
    <property type="protein sequence ID" value="HFI90312.1"/>
    <property type="molecule type" value="Genomic_DNA"/>
</dbReference>
<feature type="domain" description="BsaWI restriction endonuclease type 2" evidence="1">
    <location>
        <begin position="55"/>
        <end position="168"/>
    </location>
</feature>
<dbReference type="AlphaFoldDB" id="A0A7V2ZI11"/>
<dbReference type="Pfam" id="PF18643">
    <property type="entry name" value="RE_BsaWI"/>
    <property type="match status" value="1"/>
</dbReference>
<sequence>MLDAEAQALRSSEGRRLEDVVAKILNELLNQFNIYIVRGNSEGLRSIINDQGLIEQIINYNRLPVKRPCDQKQLLDYPDSDLFIMVNSNNTWRVLGIINCKVSFHSRHTMVTFWGLAIRISSNIKYVLVTEDKDQYKNPNPRSELGRSCVNSTSTRRLLESFVDKIYLIKQYQVDNQQLSDDINSFRNYLDNPNDHPIIFDNPEYEFHTEYCLSVRPFDDLIRDLLRWKKDLV</sequence>
<name>A0A7V2ZI11_9BACT</name>
<evidence type="ECO:0000313" key="2">
    <source>
        <dbReference type="EMBL" id="HFI90312.1"/>
    </source>
</evidence>
<accession>A0A7V2ZI11</accession>
<evidence type="ECO:0000259" key="1">
    <source>
        <dbReference type="Pfam" id="PF18643"/>
    </source>
</evidence>
<gene>
    <name evidence="2" type="ORF">ENS31_02140</name>
</gene>
<dbReference type="InterPro" id="IPR041551">
    <property type="entry name" value="RE_BsaWI"/>
</dbReference>
<proteinExistence type="predicted"/>
<organism evidence="2">
    <name type="scientific">Ignavibacterium album</name>
    <dbReference type="NCBI Taxonomy" id="591197"/>
    <lineage>
        <taxon>Bacteria</taxon>
        <taxon>Pseudomonadati</taxon>
        <taxon>Ignavibacteriota</taxon>
        <taxon>Ignavibacteria</taxon>
        <taxon>Ignavibacteriales</taxon>
        <taxon>Ignavibacteriaceae</taxon>
        <taxon>Ignavibacterium</taxon>
    </lineage>
</organism>
<protein>
    <recommendedName>
        <fullName evidence="1">BsaWI restriction endonuclease type 2 domain-containing protein</fullName>
    </recommendedName>
</protein>
<comment type="caution">
    <text evidence="2">The sequence shown here is derived from an EMBL/GenBank/DDBJ whole genome shotgun (WGS) entry which is preliminary data.</text>
</comment>
<reference evidence="2" key="1">
    <citation type="journal article" date="2020" name="mSystems">
        <title>Genome- and Community-Level Interaction Insights into Carbon Utilization and Element Cycling Functions of Hydrothermarchaeota in Hydrothermal Sediment.</title>
        <authorList>
            <person name="Zhou Z."/>
            <person name="Liu Y."/>
            <person name="Xu W."/>
            <person name="Pan J."/>
            <person name="Luo Z.H."/>
            <person name="Li M."/>
        </authorList>
    </citation>
    <scope>NUCLEOTIDE SEQUENCE [LARGE SCALE GENOMIC DNA]</scope>
    <source>
        <strain evidence="2">SpSt-479</strain>
    </source>
</reference>